<evidence type="ECO:0000313" key="3">
    <source>
        <dbReference type="Proteomes" id="UP001178508"/>
    </source>
</evidence>
<reference evidence="2" key="1">
    <citation type="submission" date="2023-08" db="EMBL/GenBank/DDBJ databases">
        <authorList>
            <person name="Alioto T."/>
            <person name="Alioto T."/>
            <person name="Gomez Garrido J."/>
        </authorList>
    </citation>
    <scope>NUCLEOTIDE SEQUENCE</scope>
</reference>
<keyword evidence="3" id="KW-1185">Reference proteome</keyword>
<dbReference type="Proteomes" id="UP001178508">
    <property type="component" value="Chromosome 4"/>
</dbReference>
<gene>
    <name evidence="2" type="ORF">XNOV1_A021457</name>
</gene>
<dbReference type="AlphaFoldDB" id="A0AAV1F265"/>
<evidence type="ECO:0000313" key="2">
    <source>
        <dbReference type="EMBL" id="CAJ1054944.1"/>
    </source>
</evidence>
<accession>A0AAV1F265</accession>
<feature type="region of interest" description="Disordered" evidence="1">
    <location>
        <begin position="84"/>
        <end position="104"/>
    </location>
</feature>
<organism evidence="2 3">
    <name type="scientific">Xyrichtys novacula</name>
    <name type="common">Pearly razorfish</name>
    <name type="synonym">Hemipteronotus novacula</name>
    <dbReference type="NCBI Taxonomy" id="13765"/>
    <lineage>
        <taxon>Eukaryota</taxon>
        <taxon>Metazoa</taxon>
        <taxon>Chordata</taxon>
        <taxon>Craniata</taxon>
        <taxon>Vertebrata</taxon>
        <taxon>Euteleostomi</taxon>
        <taxon>Actinopterygii</taxon>
        <taxon>Neopterygii</taxon>
        <taxon>Teleostei</taxon>
        <taxon>Neoteleostei</taxon>
        <taxon>Acanthomorphata</taxon>
        <taxon>Eupercaria</taxon>
        <taxon>Labriformes</taxon>
        <taxon>Labridae</taxon>
        <taxon>Xyrichtys</taxon>
    </lineage>
</organism>
<sequence length="104" mass="11835">MELQMETVCVCADAAPAEKEPIDIDPGGNNRRALPLSSSAPTPNCVQTRKIAQFIRNGWVSFTRLGMRYRCVLVENVRCRRQHGEGPEVSWEEELSLSTQTEWW</sequence>
<protein>
    <submittedName>
        <fullName evidence="2">Zinc finger protein 800b isoform X2</fullName>
    </submittedName>
</protein>
<feature type="region of interest" description="Disordered" evidence="1">
    <location>
        <begin position="19"/>
        <end position="41"/>
    </location>
</feature>
<name>A0AAV1F265_XYRNO</name>
<evidence type="ECO:0000256" key="1">
    <source>
        <dbReference type="SAM" id="MobiDB-lite"/>
    </source>
</evidence>
<proteinExistence type="predicted"/>
<dbReference type="EMBL" id="OY660867">
    <property type="protein sequence ID" value="CAJ1054944.1"/>
    <property type="molecule type" value="Genomic_DNA"/>
</dbReference>